<dbReference type="InterPro" id="IPR029052">
    <property type="entry name" value="Metallo-depent_PP-like"/>
</dbReference>
<dbReference type="Gene3D" id="3.60.21.10">
    <property type="match status" value="1"/>
</dbReference>
<evidence type="ECO:0000256" key="4">
    <source>
        <dbReference type="ARBA" id="ARBA00025742"/>
    </source>
</evidence>
<dbReference type="GO" id="GO:0046872">
    <property type="term" value="F:metal ion binding"/>
    <property type="evidence" value="ECO:0007669"/>
    <property type="project" value="UniProtKB-KW"/>
</dbReference>
<dbReference type="OrthoDB" id="651281at2"/>
<evidence type="ECO:0000313" key="7">
    <source>
        <dbReference type="EMBL" id="AKT41923.1"/>
    </source>
</evidence>
<dbReference type="STRING" id="52.CMC5_061450"/>
<keyword evidence="1" id="KW-0479">Metal-binding</keyword>
<organism evidence="7 8">
    <name type="scientific">Chondromyces crocatus</name>
    <dbReference type="NCBI Taxonomy" id="52"/>
    <lineage>
        <taxon>Bacteria</taxon>
        <taxon>Pseudomonadati</taxon>
        <taxon>Myxococcota</taxon>
        <taxon>Polyangia</taxon>
        <taxon>Polyangiales</taxon>
        <taxon>Polyangiaceae</taxon>
        <taxon>Chondromyces</taxon>
    </lineage>
</organism>
<feature type="region of interest" description="Disordered" evidence="5">
    <location>
        <begin position="146"/>
        <end position="167"/>
    </location>
</feature>
<evidence type="ECO:0000256" key="2">
    <source>
        <dbReference type="ARBA" id="ARBA00022801"/>
    </source>
</evidence>
<evidence type="ECO:0000313" key="8">
    <source>
        <dbReference type="Proteomes" id="UP000067626"/>
    </source>
</evidence>
<reference evidence="7 8" key="1">
    <citation type="submission" date="2015-07" db="EMBL/GenBank/DDBJ databases">
        <title>Genome analysis of myxobacterium Chondromyces crocatus Cm c5 reveals a high potential for natural compound synthesis and the genetic basis for the loss of fruiting body formation.</title>
        <authorList>
            <person name="Zaburannyi N."/>
            <person name="Bunk B."/>
            <person name="Maier J."/>
            <person name="Overmann J."/>
            <person name="Mueller R."/>
        </authorList>
    </citation>
    <scope>NUCLEOTIDE SEQUENCE [LARGE SCALE GENOMIC DNA]</scope>
    <source>
        <strain evidence="7 8">Cm c5</strain>
    </source>
</reference>
<dbReference type="Pfam" id="PF00149">
    <property type="entry name" value="Metallophos"/>
    <property type="match status" value="1"/>
</dbReference>
<dbReference type="EMBL" id="CP012159">
    <property type="protein sequence ID" value="AKT41923.1"/>
    <property type="molecule type" value="Genomic_DNA"/>
</dbReference>
<dbReference type="Proteomes" id="UP000067626">
    <property type="component" value="Chromosome"/>
</dbReference>
<dbReference type="GO" id="GO:0016787">
    <property type="term" value="F:hydrolase activity"/>
    <property type="evidence" value="ECO:0007669"/>
    <property type="project" value="UniProtKB-KW"/>
</dbReference>
<keyword evidence="3" id="KW-0408">Iron</keyword>
<gene>
    <name evidence="7" type="ORF">CMC5_061450</name>
</gene>
<dbReference type="PANTHER" id="PTHR42988:SF2">
    <property type="entry name" value="CYCLIC NUCLEOTIDE PHOSPHODIESTERASE CBUA0032-RELATED"/>
    <property type="match status" value="1"/>
</dbReference>
<keyword evidence="2" id="KW-0378">Hydrolase</keyword>
<dbReference type="RefSeq" id="WP_050433629.1">
    <property type="nucleotide sequence ID" value="NZ_CP012159.1"/>
</dbReference>
<keyword evidence="8" id="KW-1185">Reference proteome</keyword>
<protein>
    <recommendedName>
        <fullName evidence="6">Calcineurin-like phosphoesterase domain-containing protein</fullName>
    </recommendedName>
</protein>
<dbReference type="AlphaFoldDB" id="A0A0K1EMQ1"/>
<evidence type="ECO:0000256" key="1">
    <source>
        <dbReference type="ARBA" id="ARBA00022723"/>
    </source>
</evidence>
<evidence type="ECO:0000256" key="5">
    <source>
        <dbReference type="SAM" id="MobiDB-lite"/>
    </source>
</evidence>
<accession>A0A0K1EMQ1</accession>
<dbReference type="SUPFAM" id="SSF56300">
    <property type="entry name" value="Metallo-dependent phosphatases"/>
    <property type="match status" value="1"/>
</dbReference>
<name>A0A0K1EMQ1_CHOCO</name>
<dbReference type="InterPro" id="IPR004843">
    <property type="entry name" value="Calcineurin-like_PHP"/>
</dbReference>
<sequence>MTPEDRLEELQARLQLAQGSATLLFAIVESDAALEETRRAFRSLLTSTPLDVADLGACELHTGPGRWAELTRSRTAEVYLLSAAPQAPFGVTAFAALLNAEREFLRQLAGPLVMVISRATEQALRHRAPDFVTWAAQAYELPRAETLSALTPRNDEDPGPATGASRAPAETPIRFLHISDFHLRPQRVKRYDQDRVLRGLLQLLEADREGFPLDLVFVTGDLGHGGKAEEYALATDFLRTLMAVSEVPPARIFVVPGNHDVDREVGRWLLRSLSSDEEAIRFFEEEESRRFHAQKLEGYRKSLTSLLGPDRALGLGVGADAVEIVDIRGARLAVASFNSAWFAQADDDQGRLWLGEANVAGAEGRIADEGADFAIALMHHPFDDLHEIERWMVERRCERVFDLVLRGHLHQERTRSIVSQRGGFVEVAAPAAYQGSQWANGCFFGEIRPRARSVTLRPYAYSGGADPWVLDTKTFPDSRADGYCHTFRVPEKKRLRTAMGKSLWRAAEATVLATPPAMREALAAQLDILPPPGAPVASAAQVTKGVHETLLQATAQSLLHDRRGPQEGPGMILRSDPRFLEKALLLAARRARSAVATSGLGRTVTGHTLEHLFCSALEAVVEGPVSVLSMSQSDDPDVLIGSEKDAPHQRAVIELRLEVRGDVVKSSLTQLERHLTAFPAAHAAVVLSDLAATENTAPSVERIESPTGREVLLLRM</sequence>
<dbReference type="KEGG" id="ccro:CMC5_061450"/>
<comment type="similarity">
    <text evidence="4">Belongs to the cyclic nucleotide phosphodiesterase class-III family.</text>
</comment>
<evidence type="ECO:0000256" key="3">
    <source>
        <dbReference type="ARBA" id="ARBA00023004"/>
    </source>
</evidence>
<dbReference type="InterPro" id="IPR050884">
    <property type="entry name" value="CNP_phosphodiesterase-III"/>
</dbReference>
<feature type="domain" description="Calcineurin-like phosphoesterase" evidence="6">
    <location>
        <begin position="173"/>
        <end position="411"/>
    </location>
</feature>
<evidence type="ECO:0000259" key="6">
    <source>
        <dbReference type="Pfam" id="PF00149"/>
    </source>
</evidence>
<dbReference type="PANTHER" id="PTHR42988">
    <property type="entry name" value="PHOSPHOHYDROLASE"/>
    <property type="match status" value="1"/>
</dbReference>
<proteinExistence type="inferred from homology"/>